<reference evidence="8 9" key="1">
    <citation type="submission" date="2018-02" db="EMBL/GenBank/DDBJ databases">
        <title>novel marine gammaproteobacteria from coastal saline agro ecosystem.</title>
        <authorList>
            <person name="Krishnan R."/>
            <person name="Ramesh Kumar N."/>
        </authorList>
    </citation>
    <scope>NUCLEOTIDE SEQUENCE [LARGE SCALE GENOMIC DNA]</scope>
    <source>
        <strain evidence="8 9">228</strain>
    </source>
</reference>
<dbReference type="AlphaFoldDB" id="A0A2S5KPI9"/>
<evidence type="ECO:0000256" key="2">
    <source>
        <dbReference type="ARBA" id="ARBA00022475"/>
    </source>
</evidence>
<feature type="transmembrane region" description="Helical" evidence="6">
    <location>
        <begin position="277"/>
        <end position="295"/>
    </location>
</feature>
<feature type="transmembrane region" description="Helical" evidence="6">
    <location>
        <begin position="211"/>
        <end position="231"/>
    </location>
</feature>
<dbReference type="InterPro" id="IPR050189">
    <property type="entry name" value="MFS_Efflux_Transporters"/>
</dbReference>
<organism evidence="8 9">
    <name type="scientific">Proteobacteria bacterium 228</name>
    <dbReference type="NCBI Taxonomy" id="2083153"/>
    <lineage>
        <taxon>Bacteria</taxon>
        <taxon>Pseudomonadati</taxon>
        <taxon>Pseudomonadota</taxon>
    </lineage>
</organism>
<dbReference type="GO" id="GO:0005886">
    <property type="term" value="C:plasma membrane"/>
    <property type="evidence" value="ECO:0007669"/>
    <property type="project" value="UniProtKB-SubCell"/>
</dbReference>
<comment type="caution">
    <text evidence="8">The sequence shown here is derived from an EMBL/GenBank/DDBJ whole genome shotgun (WGS) entry which is preliminary data.</text>
</comment>
<evidence type="ECO:0000313" key="9">
    <source>
        <dbReference type="Proteomes" id="UP000238196"/>
    </source>
</evidence>
<keyword evidence="5 6" id="KW-0472">Membrane</keyword>
<feature type="transmembrane region" description="Helical" evidence="6">
    <location>
        <begin position="341"/>
        <end position="364"/>
    </location>
</feature>
<feature type="transmembrane region" description="Helical" evidence="6">
    <location>
        <begin position="301"/>
        <end position="320"/>
    </location>
</feature>
<dbReference type="OrthoDB" id="5289179at2"/>
<feature type="domain" description="Major facilitator superfamily (MFS) profile" evidence="7">
    <location>
        <begin position="17"/>
        <end position="393"/>
    </location>
</feature>
<dbReference type="GO" id="GO:0022857">
    <property type="term" value="F:transmembrane transporter activity"/>
    <property type="evidence" value="ECO:0007669"/>
    <property type="project" value="InterPro"/>
</dbReference>
<evidence type="ECO:0000259" key="7">
    <source>
        <dbReference type="PROSITE" id="PS50850"/>
    </source>
</evidence>
<protein>
    <submittedName>
        <fullName evidence="8">MFS transporter</fullName>
    </submittedName>
</protein>
<dbReference type="InterPro" id="IPR020846">
    <property type="entry name" value="MFS_dom"/>
</dbReference>
<feature type="transmembrane region" description="Helical" evidence="6">
    <location>
        <begin position="12"/>
        <end position="36"/>
    </location>
</feature>
<dbReference type="Pfam" id="PF07690">
    <property type="entry name" value="MFS_1"/>
    <property type="match status" value="1"/>
</dbReference>
<dbReference type="EMBL" id="PRLP01000051">
    <property type="protein sequence ID" value="PPC76449.1"/>
    <property type="molecule type" value="Genomic_DNA"/>
</dbReference>
<dbReference type="SUPFAM" id="SSF103473">
    <property type="entry name" value="MFS general substrate transporter"/>
    <property type="match status" value="1"/>
</dbReference>
<accession>A0A2S5KPI9</accession>
<feature type="transmembrane region" description="Helical" evidence="6">
    <location>
        <begin position="145"/>
        <end position="163"/>
    </location>
</feature>
<feature type="transmembrane region" description="Helical" evidence="6">
    <location>
        <begin position="82"/>
        <end position="100"/>
    </location>
</feature>
<evidence type="ECO:0000313" key="8">
    <source>
        <dbReference type="EMBL" id="PPC76449.1"/>
    </source>
</evidence>
<sequence length="405" mass="42487">MNDSRTQVATPYGVGFAELALAIGGLAIGTGEFAAMSILPDIADDMGTSVPKMGHMISSYAFGVVVGAPLITILFARVPRRIMLICLMLLFAVGNLLSTITHSYSAVVLSRFVAGIPHGAYFGLAALVAASLVPPDHRGRAVAKVMLGLTIANIVGVPFATWLGQALGWRSVFVIVGVLGILTATMVRLCVPVVPHEGASPAKELGVFKRLQVWLTLGVVAIGFGGVFSIYTYITPTLVNVTGLAESSVPLVLGLFGVGMTVGNLIGGWFTDRSRIWTIIGVLIWNAIVLSLFTLAVHQVWSAVLIIFLIGIGVAVVPAAQTRLMDVAGDAQSVAAALNHSAFNIANALGAWFGGVAISLNYGWQSTGWVGAYLALGGLMVMIVSVLFERRSAMMGYSKEELQAS</sequence>
<feature type="transmembrane region" description="Helical" evidence="6">
    <location>
        <begin position="56"/>
        <end position="75"/>
    </location>
</feature>
<keyword evidence="3 6" id="KW-0812">Transmembrane</keyword>
<evidence type="ECO:0000256" key="5">
    <source>
        <dbReference type="ARBA" id="ARBA00023136"/>
    </source>
</evidence>
<feature type="transmembrane region" description="Helical" evidence="6">
    <location>
        <begin position="370"/>
        <end position="388"/>
    </location>
</feature>
<dbReference type="InterPro" id="IPR011701">
    <property type="entry name" value="MFS"/>
</dbReference>
<evidence type="ECO:0000256" key="3">
    <source>
        <dbReference type="ARBA" id="ARBA00022692"/>
    </source>
</evidence>
<evidence type="ECO:0000256" key="6">
    <source>
        <dbReference type="SAM" id="Phobius"/>
    </source>
</evidence>
<evidence type="ECO:0000256" key="4">
    <source>
        <dbReference type="ARBA" id="ARBA00022989"/>
    </source>
</evidence>
<dbReference type="Proteomes" id="UP000238196">
    <property type="component" value="Unassembled WGS sequence"/>
</dbReference>
<feature type="transmembrane region" description="Helical" evidence="6">
    <location>
        <begin position="112"/>
        <end position="133"/>
    </location>
</feature>
<feature type="transmembrane region" description="Helical" evidence="6">
    <location>
        <begin position="251"/>
        <end position="270"/>
    </location>
</feature>
<keyword evidence="4 6" id="KW-1133">Transmembrane helix</keyword>
<evidence type="ECO:0000256" key="1">
    <source>
        <dbReference type="ARBA" id="ARBA00004651"/>
    </source>
</evidence>
<dbReference type="PANTHER" id="PTHR43124:SF3">
    <property type="entry name" value="CHLORAMPHENICOL EFFLUX PUMP RV0191"/>
    <property type="match status" value="1"/>
</dbReference>
<feature type="transmembrane region" description="Helical" evidence="6">
    <location>
        <begin position="169"/>
        <end position="191"/>
    </location>
</feature>
<comment type="subcellular location">
    <subcellularLocation>
        <location evidence="1">Cell membrane</location>
        <topology evidence="1">Multi-pass membrane protein</topology>
    </subcellularLocation>
</comment>
<dbReference type="PROSITE" id="PS50850">
    <property type="entry name" value="MFS"/>
    <property type="match status" value="1"/>
</dbReference>
<keyword evidence="2" id="KW-1003">Cell membrane</keyword>
<dbReference type="Gene3D" id="1.20.1250.20">
    <property type="entry name" value="MFS general substrate transporter like domains"/>
    <property type="match status" value="1"/>
</dbReference>
<dbReference type="PANTHER" id="PTHR43124">
    <property type="entry name" value="PURINE EFFLUX PUMP PBUE"/>
    <property type="match status" value="1"/>
</dbReference>
<dbReference type="CDD" id="cd17324">
    <property type="entry name" value="MFS_NepI_like"/>
    <property type="match status" value="1"/>
</dbReference>
<name>A0A2S5KPI9_9PROT</name>
<dbReference type="InterPro" id="IPR036259">
    <property type="entry name" value="MFS_trans_sf"/>
</dbReference>
<proteinExistence type="predicted"/>
<gene>
    <name evidence="8" type="ORF">C4K68_15020</name>
</gene>